<dbReference type="RefSeq" id="WP_207858700.1">
    <property type="nucleotide sequence ID" value="NZ_JAFREP010000007.1"/>
</dbReference>
<dbReference type="InterPro" id="IPR024083">
    <property type="entry name" value="Fumarase/histidase_N"/>
</dbReference>
<dbReference type="SUPFAM" id="SSF48557">
    <property type="entry name" value="L-aspartase-like"/>
    <property type="match status" value="1"/>
</dbReference>
<evidence type="ECO:0000313" key="2">
    <source>
        <dbReference type="Proteomes" id="UP000664417"/>
    </source>
</evidence>
<keyword evidence="1" id="KW-0456">Lyase</keyword>
<evidence type="ECO:0000313" key="1">
    <source>
        <dbReference type="EMBL" id="MBO1318882.1"/>
    </source>
</evidence>
<dbReference type="Gene3D" id="1.10.275.10">
    <property type="entry name" value="Fumarase/aspartase (N-terminal domain)"/>
    <property type="match status" value="1"/>
</dbReference>
<name>A0A8J7Q665_9BACT</name>
<keyword evidence="2" id="KW-1185">Reference proteome</keyword>
<dbReference type="PANTHER" id="PTHR10362">
    <property type="entry name" value="HISTIDINE AMMONIA-LYASE"/>
    <property type="match status" value="1"/>
</dbReference>
<accession>A0A8J7Q665</accession>
<dbReference type="CDD" id="cd00332">
    <property type="entry name" value="PAL-HAL"/>
    <property type="match status" value="1"/>
</dbReference>
<proteinExistence type="predicted"/>
<sequence>MSLPVFVLGRDSLTTGAVRLISYRQADLHLCDDEAFRRTIDQGAAVLAEKWRNQEVVYGVTTGVGESCTRGIPKELVPQFSVNLSRFHGCGLGSIFDEHTARAVVAVRLASLVKGWSGVRWSMLNHLCTLLGHDILPRIPAEGSVGASGDLTPLSYVVAAMIGEREVTFRGEIMPARAALDAVGIDPIALQPKEGLALMNGTSVMSALCALAIERAEYLSMLATRVTALVSAALLGNKSHFDDRIFAAKPHAGQRRAAQAIAEDLQLDDAYRRSAAERVQDTYALRCAPHVIGVVLDALPWMKDWMETEINSVNDNPLIDPGTGDVLHGGNFYGGHAAFVADSLKTAVANLADLADRQMALLLNVHRNHGLPLNLSGAPQDALPVNHAFKALQIACSAWAAEALKGTMPASVFSRSTESHNQDKVSMGTIAARDCLRVIELTEQVLVATALAGVQALELREKNLNQPQQVGTGIRQLANAMRAYSPFVAQDRPLDQELRGLLAALRQRKFPLSRPDHA</sequence>
<organism evidence="1 2">
    <name type="scientific">Acanthopleuribacter pedis</name>
    <dbReference type="NCBI Taxonomy" id="442870"/>
    <lineage>
        <taxon>Bacteria</taxon>
        <taxon>Pseudomonadati</taxon>
        <taxon>Acidobacteriota</taxon>
        <taxon>Holophagae</taxon>
        <taxon>Acanthopleuribacterales</taxon>
        <taxon>Acanthopleuribacteraceae</taxon>
        <taxon>Acanthopleuribacter</taxon>
    </lineage>
</organism>
<dbReference type="Pfam" id="PF00221">
    <property type="entry name" value="Lyase_aromatic"/>
    <property type="match status" value="1"/>
</dbReference>
<reference evidence="1" key="1">
    <citation type="submission" date="2021-03" db="EMBL/GenBank/DDBJ databases">
        <authorList>
            <person name="Wang G."/>
        </authorList>
    </citation>
    <scope>NUCLEOTIDE SEQUENCE</scope>
    <source>
        <strain evidence="1">KCTC 12899</strain>
    </source>
</reference>
<dbReference type="EMBL" id="JAFREP010000007">
    <property type="protein sequence ID" value="MBO1318882.1"/>
    <property type="molecule type" value="Genomic_DNA"/>
</dbReference>
<dbReference type="Gene3D" id="1.20.200.10">
    <property type="entry name" value="Fumarase/aspartase (Central domain)"/>
    <property type="match status" value="1"/>
</dbReference>
<comment type="caution">
    <text evidence="1">The sequence shown here is derived from an EMBL/GenBank/DDBJ whole genome shotgun (WGS) entry which is preliminary data.</text>
</comment>
<dbReference type="Proteomes" id="UP000664417">
    <property type="component" value="Unassembled WGS sequence"/>
</dbReference>
<protein>
    <submittedName>
        <fullName evidence="1">Aromatic amino acid lyase</fullName>
    </submittedName>
</protein>
<dbReference type="InterPro" id="IPR022313">
    <property type="entry name" value="Phe/His_NH3-lyase_AS"/>
</dbReference>
<dbReference type="FunFam" id="1.20.200.10:FF:000012">
    <property type="entry name" value="Tyrosine ammonia-lyase"/>
    <property type="match status" value="1"/>
</dbReference>
<dbReference type="InterPro" id="IPR008948">
    <property type="entry name" value="L-Aspartase-like"/>
</dbReference>
<dbReference type="AlphaFoldDB" id="A0A8J7Q665"/>
<gene>
    <name evidence="1" type="ORF">J3U88_10460</name>
</gene>
<dbReference type="GO" id="GO:0016841">
    <property type="term" value="F:ammonia-lyase activity"/>
    <property type="evidence" value="ECO:0007669"/>
    <property type="project" value="InterPro"/>
</dbReference>
<dbReference type="PROSITE" id="PS00488">
    <property type="entry name" value="PAL_HISTIDASE"/>
    <property type="match status" value="1"/>
</dbReference>
<dbReference type="InterPro" id="IPR001106">
    <property type="entry name" value="Aromatic_Lyase"/>
</dbReference>